<dbReference type="InterPro" id="IPR011009">
    <property type="entry name" value="Kinase-like_dom_sf"/>
</dbReference>
<proteinExistence type="predicted"/>
<dbReference type="InterPro" id="IPR001680">
    <property type="entry name" value="WD40_rpt"/>
</dbReference>
<dbReference type="InterPro" id="IPR015943">
    <property type="entry name" value="WD40/YVTN_repeat-like_dom_sf"/>
</dbReference>
<dbReference type="CDD" id="cd00200">
    <property type="entry name" value="WD40"/>
    <property type="match status" value="1"/>
</dbReference>
<dbReference type="Pfam" id="PF00400">
    <property type="entry name" value="WD40"/>
    <property type="match status" value="7"/>
</dbReference>
<feature type="domain" description="Protein kinase" evidence="4">
    <location>
        <begin position="1"/>
        <end position="113"/>
    </location>
</feature>
<dbReference type="Gene3D" id="1.10.510.10">
    <property type="entry name" value="Transferase(Phosphotransferase) domain 1"/>
    <property type="match status" value="1"/>
</dbReference>
<feature type="repeat" description="WD" evidence="3">
    <location>
        <begin position="162"/>
        <end position="203"/>
    </location>
</feature>
<feature type="repeat" description="WD" evidence="3">
    <location>
        <begin position="306"/>
        <end position="347"/>
    </location>
</feature>
<feature type="repeat" description="WD" evidence="3">
    <location>
        <begin position="434"/>
        <end position="463"/>
    </location>
</feature>
<sequence length="463" mass="49009">MYTSNVGRSYLFMAPEKLRPRSGDRLRTGFASDVWAFGITMLQLLCCDTMAPYGRSIDLPDIIMMLMVDRQSPQVPAVPDAPELQSILQACLSLDYKERPFAAQLVQAFEGIFSHLQSTTLSTVADARAAARVQQLQLLQASNKSAVGPAVVSLRLLSCRTCTGHSSDVRSVAFTPDGTTLVSGSNDKTIKLWDVASGSCRDTLKGHTDSVRSVAVSRDGCTLASGSFDKTVRLWNLISRRCIATLSGRTPWTECVAITASVNSAAISPDGANWVESVTESVDISPNGATLASGSLDRNVWCTATLSGHTDLVYSVAICPYGTIVASGSYDKTVRLWYVLSGKHKATLQGHSAGVYCVAFSPDGTHLASGGGIGDCTVRLWDMSSASCVAILKGHTRGVSSVVFSHDGAALLSGSYDTTVQVWDARTGANKNILQGHTSFVDSVALTPDGAFAASGSGDKTIK</sequence>
<organism evidence="5 6">
    <name type="scientific">Dunaliella salina</name>
    <name type="common">Green alga</name>
    <name type="synonym">Protococcus salinus</name>
    <dbReference type="NCBI Taxonomy" id="3046"/>
    <lineage>
        <taxon>Eukaryota</taxon>
        <taxon>Viridiplantae</taxon>
        <taxon>Chlorophyta</taxon>
        <taxon>core chlorophytes</taxon>
        <taxon>Chlorophyceae</taxon>
        <taxon>CS clade</taxon>
        <taxon>Chlamydomonadales</taxon>
        <taxon>Dunaliellaceae</taxon>
        <taxon>Dunaliella</taxon>
    </lineage>
</organism>
<dbReference type="InterPro" id="IPR001245">
    <property type="entry name" value="Ser-Thr/Tyr_kinase_cat_dom"/>
</dbReference>
<dbReference type="InterPro" id="IPR019775">
    <property type="entry name" value="WD40_repeat_CS"/>
</dbReference>
<dbReference type="Proteomes" id="UP000815325">
    <property type="component" value="Unassembled WGS sequence"/>
</dbReference>
<dbReference type="Pfam" id="PF07714">
    <property type="entry name" value="PK_Tyr_Ser-Thr"/>
    <property type="match status" value="1"/>
</dbReference>
<accession>A0ABQ7G1U3</accession>
<name>A0ABQ7G1U3_DUNSA</name>
<keyword evidence="1 3" id="KW-0853">WD repeat</keyword>
<dbReference type="InterPro" id="IPR036322">
    <property type="entry name" value="WD40_repeat_dom_sf"/>
</dbReference>
<feature type="repeat" description="WD" evidence="3">
    <location>
        <begin position="348"/>
        <end position="391"/>
    </location>
</feature>
<comment type="caution">
    <text evidence="5">The sequence shown here is derived from an EMBL/GenBank/DDBJ whole genome shotgun (WGS) entry which is preliminary data.</text>
</comment>
<evidence type="ECO:0000256" key="1">
    <source>
        <dbReference type="ARBA" id="ARBA00022574"/>
    </source>
</evidence>
<keyword evidence="6" id="KW-1185">Reference proteome</keyword>
<dbReference type="PROSITE" id="PS00678">
    <property type="entry name" value="WD_REPEATS_1"/>
    <property type="match status" value="4"/>
</dbReference>
<dbReference type="PROSITE" id="PS50082">
    <property type="entry name" value="WD_REPEATS_2"/>
    <property type="match status" value="6"/>
</dbReference>
<evidence type="ECO:0000259" key="4">
    <source>
        <dbReference type="PROSITE" id="PS50011"/>
    </source>
</evidence>
<dbReference type="PANTHER" id="PTHR19848">
    <property type="entry name" value="WD40 REPEAT PROTEIN"/>
    <property type="match status" value="1"/>
</dbReference>
<dbReference type="PRINTS" id="PR00320">
    <property type="entry name" value="GPROTEINBRPT"/>
</dbReference>
<dbReference type="SMART" id="SM00320">
    <property type="entry name" value="WD40"/>
    <property type="match status" value="6"/>
</dbReference>
<dbReference type="SUPFAM" id="SSF56112">
    <property type="entry name" value="Protein kinase-like (PK-like)"/>
    <property type="match status" value="1"/>
</dbReference>
<dbReference type="EMBL" id="MU070282">
    <property type="protein sequence ID" value="KAF5828571.1"/>
    <property type="molecule type" value="Genomic_DNA"/>
</dbReference>
<reference evidence="5" key="1">
    <citation type="submission" date="2017-08" db="EMBL/GenBank/DDBJ databases">
        <authorList>
            <person name="Polle J.E."/>
            <person name="Barry K."/>
            <person name="Cushman J."/>
            <person name="Schmutz J."/>
            <person name="Tran D."/>
            <person name="Hathwaick L.T."/>
            <person name="Yim W.C."/>
            <person name="Jenkins J."/>
            <person name="Mckie-Krisberg Z.M."/>
            <person name="Prochnik S."/>
            <person name="Lindquist E."/>
            <person name="Dockter R.B."/>
            <person name="Adam C."/>
            <person name="Molina H."/>
            <person name="Bunkerborg J."/>
            <person name="Jin E."/>
            <person name="Buchheim M."/>
            <person name="Magnuson J."/>
        </authorList>
    </citation>
    <scope>NUCLEOTIDE SEQUENCE</scope>
    <source>
        <strain evidence="5">CCAP 19/18</strain>
    </source>
</reference>
<evidence type="ECO:0000313" key="6">
    <source>
        <dbReference type="Proteomes" id="UP000815325"/>
    </source>
</evidence>
<evidence type="ECO:0000313" key="5">
    <source>
        <dbReference type="EMBL" id="KAF5828571.1"/>
    </source>
</evidence>
<dbReference type="PROSITE" id="PS50011">
    <property type="entry name" value="PROTEIN_KINASE_DOM"/>
    <property type="match status" value="1"/>
</dbReference>
<evidence type="ECO:0000256" key="3">
    <source>
        <dbReference type="PROSITE-ProRule" id="PRU00221"/>
    </source>
</evidence>
<evidence type="ECO:0000256" key="2">
    <source>
        <dbReference type="ARBA" id="ARBA00022737"/>
    </source>
</evidence>
<dbReference type="InterPro" id="IPR000719">
    <property type="entry name" value="Prot_kinase_dom"/>
</dbReference>
<gene>
    <name evidence="5" type="ORF">DUNSADRAFT_17403</name>
</gene>
<dbReference type="InterPro" id="IPR020472">
    <property type="entry name" value="WD40_PAC1"/>
</dbReference>
<keyword evidence="2" id="KW-0677">Repeat</keyword>
<protein>
    <submittedName>
        <fullName evidence="5">WD40-repeat-containing domain protein</fullName>
    </submittedName>
</protein>
<feature type="repeat" description="WD" evidence="3">
    <location>
        <begin position="204"/>
        <end position="245"/>
    </location>
</feature>
<dbReference type="Gene3D" id="2.130.10.10">
    <property type="entry name" value="YVTN repeat-like/Quinoprotein amine dehydrogenase"/>
    <property type="match status" value="3"/>
</dbReference>
<dbReference type="PANTHER" id="PTHR19848:SF8">
    <property type="entry name" value="F-BOX AND WD REPEAT DOMAIN CONTAINING 7"/>
    <property type="match status" value="1"/>
</dbReference>
<dbReference type="SUPFAM" id="SSF50978">
    <property type="entry name" value="WD40 repeat-like"/>
    <property type="match status" value="1"/>
</dbReference>
<feature type="repeat" description="WD" evidence="3">
    <location>
        <begin position="392"/>
        <end position="433"/>
    </location>
</feature>
<dbReference type="PROSITE" id="PS50294">
    <property type="entry name" value="WD_REPEATS_REGION"/>
    <property type="match status" value="5"/>
</dbReference>